<dbReference type="GO" id="GO:0046872">
    <property type="term" value="F:metal ion binding"/>
    <property type="evidence" value="ECO:0007669"/>
    <property type="project" value="UniProtKB-KW"/>
</dbReference>
<dbReference type="Proteomes" id="UP000250245">
    <property type="component" value="Unassembled WGS sequence"/>
</dbReference>
<dbReference type="GO" id="GO:0016788">
    <property type="term" value="F:hydrolase activity, acting on ester bonds"/>
    <property type="evidence" value="ECO:0007669"/>
    <property type="project" value="InterPro"/>
</dbReference>
<dbReference type="GO" id="GO:0005829">
    <property type="term" value="C:cytosol"/>
    <property type="evidence" value="ECO:0007669"/>
    <property type="project" value="TreeGrafter"/>
</dbReference>
<feature type="binding site" evidence="1">
    <location>
        <position position="272"/>
    </location>
    <ligand>
        <name>a divalent metal cation</name>
        <dbReference type="ChEBI" id="CHEBI:60240"/>
        <label>1</label>
    </ligand>
</feature>
<name>A0A2X2YK27_9ACTO</name>
<dbReference type="InterPro" id="IPR032466">
    <property type="entry name" value="Metal_Hydrolase"/>
</dbReference>
<dbReference type="RefSeq" id="WP_041797887.1">
    <property type="nucleotide sequence ID" value="NZ_CP068112.1"/>
</dbReference>
<feature type="binding site" evidence="1">
    <location>
        <position position="161"/>
    </location>
    <ligand>
        <name>a divalent metal cation</name>
        <dbReference type="ChEBI" id="CHEBI:60240"/>
        <label>1</label>
    </ligand>
</feature>
<feature type="binding site" evidence="1">
    <location>
        <position position="37"/>
    </location>
    <ligand>
        <name>a divalent metal cation</name>
        <dbReference type="ChEBI" id="CHEBI:60240"/>
        <label>1</label>
    </ligand>
</feature>
<organism evidence="2 3">
    <name type="scientific">Mobiluncus curtisii</name>
    <dbReference type="NCBI Taxonomy" id="2051"/>
    <lineage>
        <taxon>Bacteria</taxon>
        <taxon>Bacillati</taxon>
        <taxon>Actinomycetota</taxon>
        <taxon>Actinomycetes</taxon>
        <taxon>Actinomycetales</taxon>
        <taxon>Actinomycetaceae</taxon>
        <taxon>Mobiluncus</taxon>
    </lineage>
</organism>
<dbReference type="InterPro" id="IPR001130">
    <property type="entry name" value="TatD-like"/>
</dbReference>
<evidence type="ECO:0000313" key="3">
    <source>
        <dbReference type="Proteomes" id="UP000250245"/>
    </source>
</evidence>
<feature type="binding site" evidence="1">
    <location>
        <position position="198"/>
    </location>
    <ligand>
        <name>a divalent metal cation</name>
        <dbReference type="ChEBI" id="CHEBI:60240"/>
        <label>2</label>
    </ligand>
</feature>
<dbReference type="AlphaFoldDB" id="A0A2X2YK27"/>
<dbReference type="PANTHER" id="PTHR46124">
    <property type="entry name" value="D-AMINOACYL-TRNA DEACYLASE"/>
    <property type="match status" value="1"/>
</dbReference>
<dbReference type="EC" id="3.1.21.-" evidence="2"/>
<dbReference type="CDD" id="cd01310">
    <property type="entry name" value="TatD_DNAse"/>
    <property type="match status" value="1"/>
</dbReference>
<feature type="binding site" evidence="1">
    <location>
        <position position="222"/>
    </location>
    <ligand>
        <name>a divalent metal cation</name>
        <dbReference type="ChEBI" id="CHEBI:60240"/>
        <label>2</label>
    </ligand>
</feature>
<dbReference type="Pfam" id="PF01026">
    <property type="entry name" value="TatD_DNase"/>
    <property type="match status" value="1"/>
</dbReference>
<dbReference type="GeneID" id="55564622"/>
<gene>
    <name evidence="2" type="primary">ycfH</name>
    <name evidence="2" type="ORF">NCTC11820_00227</name>
</gene>
<keyword evidence="1" id="KW-0479">Metal-binding</keyword>
<proteinExistence type="predicted"/>
<feature type="binding site" evidence="1">
    <location>
        <position position="39"/>
    </location>
    <ligand>
        <name>a divalent metal cation</name>
        <dbReference type="ChEBI" id="CHEBI:60240"/>
        <label>1</label>
    </ligand>
</feature>
<evidence type="ECO:0000256" key="1">
    <source>
        <dbReference type="PIRSR" id="PIRSR005902-1"/>
    </source>
</evidence>
<dbReference type="EMBL" id="UASJ01000001">
    <property type="protein sequence ID" value="SQB63451.1"/>
    <property type="molecule type" value="Genomic_DNA"/>
</dbReference>
<protein>
    <submittedName>
        <fullName evidence="2">Uncharacterized deoxyribonuclease YcfH</fullName>
        <ecNumber evidence="2">3.1.21.-</ecNumber>
    </submittedName>
</protein>
<dbReference type="PIRSF" id="PIRSF005902">
    <property type="entry name" value="DNase_TatD"/>
    <property type="match status" value="1"/>
</dbReference>
<sequence>MSKRKSKPKVWPPVPVSGEPFEGGAQVFGTGRLFDNHTHLPLLPGDYVSDSTGVRLSAEEQMERAGQAGVQRVVVSLCSLPEVQVLSTDRERLAGSAFEMVRFAVAIHPNDAPRHLGILDTAPDNMVQTREVWQETPLDDALATVEQTAREFPETVVAIGETGLDYFRTAEAGKDAQKQAFAAHIELAKALDLPLQIHDRNAHQDCVEMLQRCGAPQKTVFHCFSGDEELAEILAENGWYASFAGNVTYPANRDIQAGALAMPAHLRLIETDAPYLTPQPYRGRPNASYLIGHTADFLAELTQVTSEELREQTFRNATEVYGF</sequence>
<reference evidence="2 3" key="1">
    <citation type="submission" date="2018-06" db="EMBL/GenBank/DDBJ databases">
        <authorList>
            <consortium name="Pathogen Informatics"/>
            <person name="Doyle S."/>
        </authorList>
    </citation>
    <scope>NUCLEOTIDE SEQUENCE [LARGE SCALE GENOMIC DNA]</scope>
    <source>
        <strain evidence="2 3">NCTC11820</strain>
    </source>
</reference>
<accession>A0A2X2YK27</accession>
<dbReference type="SUPFAM" id="SSF51556">
    <property type="entry name" value="Metallo-dependent hydrolases"/>
    <property type="match status" value="1"/>
</dbReference>
<keyword evidence="2" id="KW-0378">Hydrolase</keyword>
<dbReference type="PANTHER" id="PTHR46124:SF2">
    <property type="entry name" value="D-AMINOACYL-TRNA DEACYLASE"/>
    <property type="match status" value="1"/>
</dbReference>
<dbReference type="Gene3D" id="3.20.20.140">
    <property type="entry name" value="Metal-dependent hydrolases"/>
    <property type="match status" value="1"/>
</dbReference>
<evidence type="ECO:0000313" key="2">
    <source>
        <dbReference type="EMBL" id="SQB63451.1"/>
    </source>
</evidence>